<comment type="caution">
    <text evidence="2">The sequence shown here is derived from an EMBL/GenBank/DDBJ whole genome shotgun (WGS) entry which is preliminary data.</text>
</comment>
<keyword evidence="1" id="KW-0732">Signal</keyword>
<protein>
    <submittedName>
        <fullName evidence="2">Uncharacterized protein</fullName>
    </submittedName>
</protein>
<dbReference type="AlphaFoldDB" id="A0AAE0DCF7"/>
<gene>
    <name evidence="2" type="ORF">CKAH01_12744</name>
</gene>
<feature type="chain" id="PRO_5042036456" evidence="1">
    <location>
        <begin position="20"/>
        <end position="120"/>
    </location>
</feature>
<dbReference type="EMBL" id="VYYT01000034">
    <property type="protein sequence ID" value="KAK2775788.1"/>
    <property type="molecule type" value="Genomic_DNA"/>
</dbReference>
<evidence type="ECO:0000256" key="1">
    <source>
        <dbReference type="SAM" id="SignalP"/>
    </source>
</evidence>
<accession>A0AAE0DCF7</accession>
<keyword evidence="3" id="KW-1185">Reference proteome</keyword>
<organism evidence="2 3">
    <name type="scientific">Colletotrichum kahawae</name>
    <name type="common">Coffee berry disease fungus</name>
    <dbReference type="NCBI Taxonomy" id="34407"/>
    <lineage>
        <taxon>Eukaryota</taxon>
        <taxon>Fungi</taxon>
        <taxon>Dikarya</taxon>
        <taxon>Ascomycota</taxon>
        <taxon>Pezizomycotina</taxon>
        <taxon>Sordariomycetes</taxon>
        <taxon>Hypocreomycetidae</taxon>
        <taxon>Glomerellales</taxon>
        <taxon>Glomerellaceae</taxon>
        <taxon>Colletotrichum</taxon>
        <taxon>Colletotrichum gloeosporioides species complex</taxon>
    </lineage>
</organism>
<name>A0AAE0DCF7_COLKA</name>
<reference evidence="2" key="1">
    <citation type="submission" date="2023-02" db="EMBL/GenBank/DDBJ databases">
        <title>Colletotrichum kahawae CIFC_Que2 genome sequencing and assembly.</title>
        <authorList>
            <person name="Baroncelli R."/>
        </authorList>
    </citation>
    <scope>NUCLEOTIDE SEQUENCE</scope>
    <source>
        <strain evidence="2">CIFC_Que2</strain>
    </source>
</reference>
<dbReference type="Proteomes" id="UP001281614">
    <property type="component" value="Unassembled WGS sequence"/>
</dbReference>
<proteinExistence type="predicted"/>
<feature type="signal peptide" evidence="1">
    <location>
        <begin position="1"/>
        <end position="19"/>
    </location>
</feature>
<sequence length="120" mass="12593">MQFSSVVLTLFAAAVNIQASPLADRQIPGGPNADCCGCDFNNKSHVCTVPPPGGCFTATVICPFNPNPETEEMCCCCDPSIPAMRCKPVAKNQCFCPAVACPFSWDPIFLPASSQVSASS</sequence>
<evidence type="ECO:0000313" key="3">
    <source>
        <dbReference type="Proteomes" id="UP001281614"/>
    </source>
</evidence>
<evidence type="ECO:0000313" key="2">
    <source>
        <dbReference type="EMBL" id="KAK2775788.1"/>
    </source>
</evidence>